<comment type="caution">
    <text evidence="1">The sequence shown here is derived from an EMBL/GenBank/DDBJ whole genome shotgun (WGS) entry which is preliminary data.</text>
</comment>
<evidence type="ECO:0000313" key="2">
    <source>
        <dbReference type="Proteomes" id="UP000265926"/>
    </source>
</evidence>
<dbReference type="EMBL" id="QWGR01000004">
    <property type="protein sequence ID" value="RIJ48830.1"/>
    <property type="molecule type" value="Genomic_DNA"/>
</dbReference>
<reference evidence="1 2" key="1">
    <citation type="submission" date="2018-08" db="EMBL/GenBank/DDBJ databases">
        <title>Pallidiluteibacterium maritimus gen. nov., sp. nov., isolated from coastal sediment.</title>
        <authorList>
            <person name="Zhou L.Y."/>
        </authorList>
    </citation>
    <scope>NUCLEOTIDE SEQUENCE [LARGE SCALE GENOMIC DNA]</scope>
    <source>
        <strain evidence="1 2">XSD2</strain>
    </source>
</reference>
<evidence type="ECO:0000313" key="1">
    <source>
        <dbReference type="EMBL" id="RIJ48830.1"/>
    </source>
</evidence>
<proteinExistence type="predicted"/>
<dbReference type="Proteomes" id="UP000265926">
    <property type="component" value="Unassembled WGS sequence"/>
</dbReference>
<dbReference type="AlphaFoldDB" id="A0A399SXM0"/>
<protein>
    <submittedName>
        <fullName evidence="1">Uncharacterized protein</fullName>
    </submittedName>
</protein>
<name>A0A399SXM0_9BACT</name>
<organism evidence="1 2">
    <name type="scientific">Maribellus luteus</name>
    <dbReference type="NCBI Taxonomy" id="2305463"/>
    <lineage>
        <taxon>Bacteria</taxon>
        <taxon>Pseudomonadati</taxon>
        <taxon>Bacteroidota</taxon>
        <taxon>Bacteroidia</taxon>
        <taxon>Marinilabiliales</taxon>
        <taxon>Prolixibacteraceae</taxon>
        <taxon>Maribellus</taxon>
    </lineage>
</organism>
<keyword evidence="2" id="KW-1185">Reference proteome</keyword>
<gene>
    <name evidence="1" type="ORF">D1614_09910</name>
</gene>
<sequence length="81" mass="9222">MSYKYPILHIIVKETLPHGLVPKVNITQSAPRFTKKYAKGEAEYEDSATFALLLCLCVKLILPTFWTASDFYEVIIRVSIS</sequence>
<accession>A0A399SXM0</accession>